<dbReference type="PROSITE" id="PS00061">
    <property type="entry name" value="ADH_SHORT"/>
    <property type="match status" value="1"/>
</dbReference>
<dbReference type="PANTHER" id="PTHR43976">
    <property type="entry name" value="SHORT CHAIN DEHYDROGENASE"/>
    <property type="match status" value="1"/>
</dbReference>
<comment type="similarity">
    <text evidence="1 3">Belongs to the short-chain dehydrogenases/reductases (SDR) family.</text>
</comment>
<sequence length="252" mass="26097">MPSVLITGASKGIGRATAAEFAARGYRVIATARDPRTLEDLDVAQRLRLDVTDQASVDEAVVAAGEVDVLVSNAGVIFVGAVEASPVAEIERLFAQNTSGAIRVAQAVLPQMRERKNGRLLFLSSVVGRIVLSGDAAYAASKWALEALGEALAIETAPFGIHTTLLEPGSVSSGALDDPLAYRLPDDPYAGALTTDHMDLSYSLTPEEVARAVADAAELDAPPLRLPIGAAATALLAARKAAPENVAFVPGS</sequence>
<dbReference type="EMBL" id="JAAXKY010000057">
    <property type="protein sequence ID" value="NMH79010.1"/>
    <property type="molecule type" value="Genomic_DNA"/>
</dbReference>
<feature type="domain" description="Ketoreductase" evidence="4">
    <location>
        <begin position="2"/>
        <end position="163"/>
    </location>
</feature>
<evidence type="ECO:0000259" key="4">
    <source>
        <dbReference type="SMART" id="SM00822"/>
    </source>
</evidence>
<keyword evidence="6" id="KW-1185">Reference proteome</keyword>
<gene>
    <name evidence="5" type="ORF">HF577_18195</name>
</gene>
<dbReference type="InterPro" id="IPR051911">
    <property type="entry name" value="SDR_oxidoreductase"/>
</dbReference>
<name>A0ABX1RIT3_9PSEU</name>
<proteinExistence type="inferred from homology"/>
<dbReference type="SMART" id="SM00822">
    <property type="entry name" value="PKS_KR"/>
    <property type="match status" value="1"/>
</dbReference>
<dbReference type="PRINTS" id="PR00080">
    <property type="entry name" value="SDRFAMILY"/>
</dbReference>
<accession>A0ABX1RIT3</accession>
<evidence type="ECO:0000256" key="3">
    <source>
        <dbReference type="RuleBase" id="RU000363"/>
    </source>
</evidence>
<dbReference type="InterPro" id="IPR036291">
    <property type="entry name" value="NAD(P)-bd_dom_sf"/>
</dbReference>
<evidence type="ECO:0000256" key="2">
    <source>
        <dbReference type="ARBA" id="ARBA00023002"/>
    </source>
</evidence>
<dbReference type="CDD" id="cd05374">
    <property type="entry name" value="17beta-HSD-like_SDR_c"/>
    <property type="match status" value="1"/>
</dbReference>
<evidence type="ECO:0000313" key="5">
    <source>
        <dbReference type="EMBL" id="NMH79010.1"/>
    </source>
</evidence>
<dbReference type="InterPro" id="IPR057326">
    <property type="entry name" value="KR_dom"/>
</dbReference>
<dbReference type="InterPro" id="IPR020904">
    <property type="entry name" value="Sc_DH/Rdtase_CS"/>
</dbReference>
<comment type="caution">
    <text evidence="5">The sequence shown here is derived from an EMBL/GenBank/DDBJ whole genome shotgun (WGS) entry which is preliminary data.</text>
</comment>
<keyword evidence="2" id="KW-0560">Oxidoreductase</keyword>
<reference evidence="5 6" key="1">
    <citation type="submission" date="2020-04" db="EMBL/GenBank/DDBJ databases">
        <authorList>
            <person name="Klaysubun C."/>
            <person name="Duangmal K."/>
            <person name="Lipun K."/>
        </authorList>
    </citation>
    <scope>NUCLEOTIDE SEQUENCE [LARGE SCALE GENOMIC DNA]</scope>
    <source>
        <strain evidence="5 6">JCM 11839</strain>
    </source>
</reference>
<dbReference type="Proteomes" id="UP001296706">
    <property type="component" value="Unassembled WGS sequence"/>
</dbReference>
<evidence type="ECO:0000313" key="6">
    <source>
        <dbReference type="Proteomes" id="UP001296706"/>
    </source>
</evidence>
<organism evidence="5 6">
    <name type="scientific">Pseudonocardia xinjiangensis</name>
    <dbReference type="NCBI Taxonomy" id="75289"/>
    <lineage>
        <taxon>Bacteria</taxon>
        <taxon>Bacillati</taxon>
        <taxon>Actinomycetota</taxon>
        <taxon>Actinomycetes</taxon>
        <taxon>Pseudonocardiales</taxon>
        <taxon>Pseudonocardiaceae</taxon>
        <taxon>Pseudonocardia</taxon>
    </lineage>
</organism>
<dbReference type="Gene3D" id="3.40.50.720">
    <property type="entry name" value="NAD(P)-binding Rossmann-like Domain"/>
    <property type="match status" value="1"/>
</dbReference>
<dbReference type="PANTHER" id="PTHR43976:SF16">
    <property type="entry name" value="SHORT-CHAIN DEHYDROGENASE_REDUCTASE FAMILY PROTEIN"/>
    <property type="match status" value="1"/>
</dbReference>
<dbReference type="Pfam" id="PF00106">
    <property type="entry name" value="adh_short"/>
    <property type="match status" value="1"/>
</dbReference>
<evidence type="ECO:0000256" key="1">
    <source>
        <dbReference type="ARBA" id="ARBA00006484"/>
    </source>
</evidence>
<dbReference type="SUPFAM" id="SSF51735">
    <property type="entry name" value="NAD(P)-binding Rossmann-fold domains"/>
    <property type="match status" value="1"/>
</dbReference>
<dbReference type="PRINTS" id="PR00081">
    <property type="entry name" value="GDHRDH"/>
</dbReference>
<dbReference type="RefSeq" id="WP_169397075.1">
    <property type="nucleotide sequence ID" value="NZ_BAAAJH010000008.1"/>
</dbReference>
<dbReference type="InterPro" id="IPR002347">
    <property type="entry name" value="SDR_fam"/>
</dbReference>
<protein>
    <submittedName>
        <fullName evidence="5">SDR family oxidoreductase</fullName>
    </submittedName>
</protein>